<evidence type="ECO:0000259" key="2">
    <source>
        <dbReference type="SMART" id="SM00181"/>
    </source>
</evidence>
<feature type="compositionally biased region" description="Pro residues" evidence="1">
    <location>
        <begin position="157"/>
        <end position="177"/>
    </location>
</feature>
<feature type="compositionally biased region" description="Pro residues" evidence="1">
    <location>
        <begin position="1"/>
        <end position="24"/>
    </location>
</feature>
<protein>
    <recommendedName>
        <fullName evidence="2">EGF-like domain-containing protein</fullName>
    </recommendedName>
</protein>
<dbReference type="EMBL" id="LGRX02012993">
    <property type="protein sequence ID" value="KAK3266539.1"/>
    <property type="molecule type" value="Genomic_DNA"/>
</dbReference>
<proteinExistence type="predicted"/>
<accession>A0AAE0KZT0</accession>
<gene>
    <name evidence="3" type="ORF">CYMTET_24845</name>
</gene>
<feature type="domain" description="EGF-like" evidence="2">
    <location>
        <begin position="177"/>
        <end position="222"/>
    </location>
</feature>
<organism evidence="3 4">
    <name type="scientific">Cymbomonas tetramitiformis</name>
    <dbReference type="NCBI Taxonomy" id="36881"/>
    <lineage>
        <taxon>Eukaryota</taxon>
        <taxon>Viridiplantae</taxon>
        <taxon>Chlorophyta</taxon>
        <taxon>Pyramimonadophyceae</taxon>
        <taxon>Pyramimonadales</taxon>
        <taxon>Pyramimonadaceae</taxon>
        <taxon>Cymbomonas</taxon>
    </lineage>
</organism>
<evidence type="ECO:0000256" key="1">
    <source>
        <dbReference type="SAM" id="MobiDB-lite"/>
    </source>
</evidence>
<dbReference type="AlphaFoldDB" id="A0AAE0KZT0"/>
<reference evidence="3 4" key="1">
    <citation type="journal article" date="2015" name="Genome Biol. Evol.">
        <title>Comparative Genomics of a Bacterivorous Green Alga Reveals Evolutionary Causalities and Consequences of Phago-Mixotrophic Mode of Nutrition.</title>
        <authorList>
            <person name="Burns J.A."/>
            <person name="Paasch A."/>
            <person name="Narechania A."/>
            <person name="Kim E."/>
        </authorList>
    </citation>
    <scope>NUCLEOTIDE SEQUENCE [LARGE SCALE GENOMIC DNA]</scope>
    <source>
        <strain evidence="3 4">PLY_AMNH</strain>
    </source>
</reference>
<evidence type="ECO:0000313" key="3">
    <source>
        <dbReference type="EMBL" id="KAK3266539.1"/>
    </source>
</evidence>
<dbReference type="PANTHER" id="PTHR10199:SF100">
    <property type="entry name" value="THROMBOSPONDIN, ISOFORM A"/>
    <property type="match status" value="1"/>
</dbReference>
<dbReference type="Gene3D" id="2.10.25.10">
    <property type="entry name" value="Laminin"/>
    <property type="match status" value="1"/>
</dbReference>
<feature type="region of interest" description="Disordered" evidence="1">
    <location>
        <begin position="1"/>
        <end position="26"/>
    </location>
</feature>
<comment type="caution">
    <text evidence="3">The sequence shown here is derived from an EMBL/GenBank/DDBJ whole genome shotgun (WGS) entry which is preliminary data.</text>
</comment>
<dbReference type="SMART" id="SM00181">
    <property type="entry name" value="EGF"/>
    <property type="match status" value="1"/>
</dbReference>
<sequence length="255" mass="26328">MPSSPPPPCPLPPPAPPPSPPPPIDSTITGTFAFETFSSQALTAELQADFLSAIAESAAVSTSSVTVNSVYDGAAPSPAARRLRQASTLACVSTTVTFFNSDVDTGADPATYLDISQSDPAAIFAGSPNTKLSQATVQSWGWMASGDVQAVAGTPGFPQPPPESPQPPPISPPPPTPCSSDPCFPGVRCEDSPADDGWGTDLAGFRCLGCPSGFDGDGVSCMDLDEVRAQTTVSDASPLPPARNATMWWAQHRWL</sequence>
<dbReference type="InterPro" id="IPR000742">
    <property type="entry name" value="EGF"/>
</dbReference>
<feature type="region of interest" description="Disordered" evidence="1">
    <location>
        <begin position="150"/>
        <end position="179"/>
    </location>
</feature>
<dbReference type="PANTHER" id="PTHR10199">
    <property type="entry name" value="THROMBOSPONDIN"/>
    <property type="match status" value="1"/>
</dbReference>
<keyword evidence="4" id="KW-1185">Reference proteome</keyword>
<name>A0AAE0KZT0_9CHLO</name>
<evidence type="ECO:0000313" key="4">
    <source>
        <dbReference type="Proteomes" id="UP001190700"/>
    </source>
</evidence>
<dbReference type="Proteomes" id="UP001190700">
    <property type="component" value="Unassembled WGS sequence"/>
</dbReference>